<reference evidence="2" key="1">
    <citation type="submission" date="2015-11" db="EMBL/GenBank/DDBJ databases">
        <authorList>
            <person name="Seth-Smith H.M.B."/>
        </authorList>
    </citation>
    <scope>NUCLEOTIDE SEQUENCE [LARGE SCALE GENOMIC DNA]</scope>
    <source>
        <strain evidence="2">2013Ark11</strain>
    </source>
</reference>
<name>A0A0S4LZW3_9BURK</name>
<sequence length="388" mass="44263">MSEVLPPISLEILSVAALLGFSADIKKNTLLDLCSGTSDEFSLGFSNGLRKSDFLEFNAGIRASLEQLGQLRVKEVVAVDVIVKSKESWHRECRFALSVFLGTESLEMLPNNFGHTSNLGIHSVRASSLSPRHNVYVTLSKQFSELIGHGNNISKSLYSKYKYRDTHPICQVIFTENASGIIENYYRRKHEILSLPLPPTNRLNPKLPSQEIIDYYYDPVFFLDVRHYKASEEALDPSQLHTNFSVDVVIDNICCSALNIYCNSFRLINVLRENREIIRKPVYHLLMASFLQVQTYASSLQKLLFIGNIMSFERNCLKKKKIKELEEEYGRLCNPEIKELIEKTLSDAQDPRQDKLIKASLDAIVCLRKLIKCIHVLEEIIAPMLYII</sequence>
<keyword evidence="2" id="KW-1185">Reference proteome</keyword>
<dbReference type="EMBL" id="LN906597">
    <property type="protein sequence ID" value="CUT17109.1"/>
    <property type="molecule type" value="Genomic_DNA"/>
</dbReference>
<evidence type="ECO:0000313" key="1">
    <source>
        <dbReference type="EMBL" id="CUT17109.1"/>
    </source>
</evidence>
<evidence type="ECO:0000313" key="2">
    <source>
        <dbReference type="Proteomes" id="UP000198651"/>
    </source>
</evidence>
<gene>
    <name evidence="1" type="ORF">Ark11_0252</name>
</gene>
<dbReference type="AlphaFoldDB" id="A0A0S4LZW3"/>
<organism evidence="1 2">
    <name type="scientific">Candidatus Ichthyocystis hellenicum</name>
    <dbReference type="NCBI Taxonomy" id="1561003"/>
    <lineage>
        <taxon>Bacteria</taxon>
        <taxon>Pseudomonadati</taxon>
        <taxon>Pseudomonadota</taxon>
        <taxon>Betaproteobacteria</taxon>
        <taxon>Burkholderiales</taxon>
        <taxon>Candidatus Ichthyocystis</taxon>
    </lineage>
</organism>
<dbReference type="Proteomes" id="UP000198651">
    <property type="component" value="Chromosome I"/>
</dbReference>
<protein>
    <submittedName>
        <fullName evidence="1">Uncharacterized protein</fullName>
    </submittedName>
</protein>
<dbReference type="RefSeq" id="WP_092490426.1">
    <property type="nucleotide sequence ID" value="NZ_LN906597.1"/>
</dbReference>
<proteinExistence type="predicted"/>
<accession>A0A0S4LZW3</accession>
<dbReference type="OrthoDB" id="9873190at2"/>